<dbReference type="Pfam" id="PF17910">
    <property type="entry name" value="FeoB_Cyto"/>
    <property type="match status" value="1"/>
</dbReference>
<protein>
    <recommendedName>
        <fullName evidence="10 11">Ferrous iron transport protein B</fullName>
    </recommendedName>
</protein>
<dbReference type="PROSITE" id="PS51711">
    <property type="entry name" value="G_FEOB"/>
    <property type="match status" value="1"/>
</dbReference>
<dbReference type="InterPro" id="IPR011640">
    <property type="entry name" value="Fe2_transport_prot_B_C"/>
</dbReference>
<evidence type="ECO:0000256" key="3">
    <source>
        <dbReference type="ARBA" id="ARBA00022448"/>
    </source>
</evidence>
<dbReference type="InterPro" id="IPR003373">
    <property type="entry name" value="Fe2_transport_prot-B"/>
</dbReference>
<proteinExistence type="inferred from homology"/>
<comment type="function">
    <text evidence="1 11">Probable transporter of a GTP-driven Fe(2+) uptake system.</text>
</comment>
<dbReference type="CDD" id="cd01879">
    <property type="entry name" value="FeoB"/>
    <property type="match status" value="1"/>
</dbReference>
<dbReference type="PANTHER" id="PTHR43185:SF2">
    <property type="entry name" value="FERROUS IRON TRANSPORT PROTEIN B"/>
    <property type="match status" value="1"/>
</dbReference>
<dbReference type="Pfam" id="PF07664">
    <property type="entry name" value="FeoB_C"/>
    <property type="match status" value="1"/>
</dbReference>
<feature type="transmembrane region" description="Helical" evidence="11">
    <location>
        <begin position="494"/>
        <end position="514"/>
    </location>
</feature>
<keyword evidence="4" id="KW-1003">Cell membrane</keyword>
<evidence type="ECO:0000256" key="2">
    <source>
        <dbReference type="ARBA" id="ARBA00004651"/>
    </source>
</evidence>
<evidence type="ECO:0000256" key="5">
    <source>
        <dbReference type="ARBA" id="ARBA00022692"/>
    </source>
</evidence>
<keyword evidence="5 11" id="KW-0812">Transmembrane</keyword>
<comment type="caution">
    <text evidence="11">Lacks conserved residue(s) required for the propagation of feature annotation.</text>
</comment>
<dbReference type="RefSeq" id="WP_219964438.1">
    <property type="nucleotide sequence ID" value="NZ_JAGFNZ010000001.1"/>
</dbReference>
<dbReference type="InterPro" id="IPR041069">
    <property type="entry name" value="FeoB_Cyto"/>
</dbReference>
<keyword evidence="11" id="KW-0408">Iron</keyword>
<feature type="transmembrane region" description="Helical" evidence="11">
    <location>
        <begin position="318"/>
        <end position="336"/>
    </location>
</feature>
<name>A0ABS7DKG0_9FIRM</name>
<feature type="transmembrane region" description="Helical" evidence="11">
    <location>
        <begin position="689"/>
        <end position="712"/>
    </location>
</feature>
<dbReference type="InterPro" id="IPR030389">
    <property type="entry name" value="G_FEOB_dom"/>
</dbReference>
<keyword evidence="3 11" id="KW-0813">Transport</keyword>
<evidence type="ECO:0000313" key="14">
    <source>
        <dbReference type="Proteomes" id="UP000719942"/>
    </source>
</evidence>
<evidence type="ECO:0000256" key="9">
    <source>
        <dbReference type="ARBA" id="ARBA00023136"/>
    </source>
</evidence>
<sequence length="715" mass="78703">MGLAAKPTGIKWIDSGLTINKNNPDDRVIALAGNPNVGKSTVFNALTGMNQHTGNWPGKTVTNAQGKCSFDGTNYIMVDIPGTYSLMAHSAEEEVARDFICFGNPDAVIVVCDATCLERNMNLVLQTIEITDHVVVCINLMDEAKKKHIHIDFGSLQKDLGVPVVGVTARSGKKLGKLMETVGSLKTENFINPIRLKYTAPIEEAISIVEPAVKACLGDKLNARWAALKLIDCDESLLKSMSDYLGFNLAEEESIALKIRKARQFLKENGLSGEVLRDQIVSCLIITAEGICADAVSFESSTYNERDRKIDRILTSKWSGYPLMILLLMLIFYITITGANYPSSLLSDILFRFQDILLVFFKQIGAPEWVTGMLVMGIYRVLAWVVSVMLPPMAIFFPLFTLLEDLGYLPRIAFNLDKYFKKAHTCGKQALTMCMGFGCNACGVAGCRIIDSPRERLIAIITNSFVPCNGRFPTLIAIITMFFVGTVSAPFQSFFSTCLLTGTIILGIFMTFAISKFLSVTILKGIPSSFTLELPPYRRPQIGKVIVRSICDRTLFVLGRAVAVAAPAGLIIWLMANIHVGGISLLLRCSTFLDPFAHLLGLDGVILLAFILGFPANEIVVPIIIMAYMSTGSIMEFSSLEELKTLLLNNGWTWMTAVCTMLFSLMHWPCSTTCLTIRKETQSWKWTAVSFAVPTVTGMVICFLFASFVRLLGLI</sequence>
<dbReference type="Gene3D" id="3.40.50.300">
    <property type="entry name" value="P-loop containing nucleotide triphosphate hydrolases"/>
    <property type="match status" value="1"/>
</dbReference>
<organism evidence="13 14">
    <name type="scientific">Caproiciproducens faecalis</name>
    <dbReference type="NCBI Taxonomy" id="2820301"/>
    <lineage>
        <taxon>Bacteria</taxon>
        <taxon>Bacillati</taxon>
        <taxon>Bacillota</taxon>
        <taxon>Clostridia</taxon>
        <taxon>Eubacteriales</taxon>
        <taxon>Acutalibacteraceae</taxon>
        <taxon>Caproiciproducens</taxon>
    </lineage>
</organism>
<feature type="transmembrane region" description="Helical" evidence="11">
    <location>
        <begin position="472"/>
        <end position="488"/>
    </location>
</feature>
<dbReference type="NCBIfam" id="TIGR00437">
    <property type="entry name" value="feoB"/>
    <property type="match status" value="1"/>
</dbReference>
<dbReference type="InterPro" id="IPR027417">
    <property type="entry name" value="P-loop_NTPase"/>
</dbReference>
<evidence type="ECO:0000256" key="7">
    <source>
        <dbReference type="ARBA" id="ARBA00022989"/>
    </source>
</evidence>
<evidence type="ECO:0000259" key="12">
    <source>
        <dbReference type="PROSITE" id="PS51711"/>
    </source>
</evidence>
<keyword evidence="11" id="KW-0410">Iron transport</keyword>
<dbReference type="InterPro" id="IPR050860">
    <property type="entry name" value="FeoB_GTPase"/>
</dbReference>
<feature type="domain" description="FeoB-type G" evidence="12">
    <location>
        <begin position="26"/>
        <end position="188"/>
    </location>
</feature>
<evidence type="ECO:0000256" key="8">
    <source>
        <dbReference type="ARBA" id="ARBA00023134"/>
    </source>
</evidence>
<evidence type="ECO:0000256" key="11">
    <source>
        <dbReference type="RuleBase" id="RU362098"/>
    </source>
</evidence>
<dbReference type="PANTHER" id="PTHR43185">
    <property type="entry name" value="FERROUS IRON TRANSPORT PROTEIN B"/>
    <property type="match status" value="1"/>
</dbReference>
<comment type="subcellular location">
    <subcellularLocation>
        <location evidence="2 11">Cell membrane</location>
        <topology evidence="2 11">Multi-pass membrane protein</topology>
    </subcellularLocation>
</comment>
<reference evidence="13 14" key="1">
    <citation type="submission" date="2021-03" db="EMBL/GenBank/DDBJ databases">
        <title>Caproiciproducens sp. nov. isolated from feces of cow.</title>
        <authorList>
            <person name="Choi J.-Y."/>
        </authorList>
    </citation>
    <scope>NUCLEOTIDE SEQUENCE [LARGE SCALE GENOMIC DNA]</scope>
    <source>
        <strain evidence="13 14">AGMB10547</strain>
    </source>
</reference>
<dbReference type="Pfam" id="PF02421">
    <property type="entry name" value="FeoB_N"/>
    <property type="match status" value="1"/>
</dbReference>
<feature type="transmembrane region" description="Helical" evidence="11">
    <location>
        <begin position="554"/>
        <end position="576"/>
    </location>
</feature>
<keyword evidence="6" id="KW-0547">Nucleotide-binding</keyword>
<feature type="transmembrane region" description="Helical" evidence="11">
    <location>
        <begin position="652"/>
        <end position="677"/>
    </location>
</feature>
<evidence type="ECO:0000313" key="13">
    <source>
        <dbReference type="EMBL" id="MBW7571783.1"/>
    </source>
</evidence>
<keyword evidence="14" id="KW-1185">Reference proteome</keyword>
<dbReference type="Proteomes" id="UP000719942">
    <property type="component" value="Unassembled WGS sequence"/>
</dbReference>
<keyword evidence="11" id="KW-0406">Ion transport</keyword>
<dbReference type="InterPro" id="IPR011642">
    <property type="entry name" value="Gate_dom"/>
</dbReference>
<dbReference type="Gene3D" id="1.10.287.1770">
    <property type="match status" value="1"/>
</dbReference>
<evidence type="ECO:0000256" key="4">
    <source>
        <dbReference type="ARBA" id="ARBA00022475"/>
    </source>
</evidence>
<dbReference type="Pfam" id="PF07670">
    <property type="entry name" value="Gate"/>
    <property type="match status" value="2"/>
</dbReference>
<evidence type="ECO:0000256" key="6">
    <source>
        <dbReference type="ARBA" id="ARBA00022741"/>
    </source>
</evidence>
<keyword evidence="8 11" id="KW-0342">GTP-binding</keyword>
<evidence type="ECO:0000256" key="10">
    <source>
        <dbReference type="NCBIfam" id="TIGR00437"/>
    </source>
</evidence>
<gene>
    <name evidence="13" type="primary">feoB</name>
    <name evidence="13" type="ORF">J5W02_03050</name>
</gene>
<dbReference type="SUPFAM" id="SSF52540">
    <property type="entry name" value="P-loop containing nucleoside triphosphate hydrolases"/>
    <property type="match status" value="1"/>
</dbReference>
<feature type="transmembrane region" description="Helical" evidence="11">
    <location>
        <begin position="381"/>
        <end position="403"/>
    </location>
</feature>
<comment type="caution">
    <text evidence="13">The sequence shown here is derived from an EMBL/GenBank/DDBJ whole genome shotgun (WGS) entry which is preliminary data.</text>
</comment>
<evidence type="ECO:0000256" key="1">
    <source>
        <dbReference type="ARBA" id="ARBA00003926"/>
    </source>
</evidence>
<keyword evidence="7 11" id="KW-1133">Transmembrane helix</keyword>
<comment type="similarity">
    <text evidence="11">Belongs to the TRAFAC class TrmE-Era-EngA-EngB-Septin-like GTPase superfamily. FeoB GTPase (TC 9.A.8) family.</text>
</comment>
<keyword evidence="9 11" id="KW-0472">Membrane</keyword>
<dbReference type="EMBL" id="JAGFNZ010000001">
    <property type="protein sequence ID" value="MBW7571783.1"/>
    <property type="molecule type" value="Genomic_DNA"/>
</dbReference>
<accession>A0ABS7DKG0</accession>